<proteinExistence type="inferred from homology"/>
<comment type="function">
    <text evidence="1 11">Catalyzes the synthesis of GMP from XMP.</text>
</comment>
<feature type="domain" description="GMPS ATP-PPase" evidence="13">
    <location>
        <begin position="199"/>
        <end position="388"/>
    </location>
</feature>
<dbReference type="Gene3D" id="3.30.300.10">
    <property type="match status" value="1"/>
</dbReference>
<keyword evidence="4 11" id="KW-0436">Ligase</keyword>
<dbReference type="SUPFAM" id="SSF52317">
    <property type="entry name" value="Class I glutamine amidotransferase-like"/>
    <property type="match status" value="1"/>
</dbReference>
<dbReference type="GO" id="GO:0005524">
    <property type="term" value="F:ATP binding"/>
    <property type="evidence" value="ECO:0007669"/>
    <property type="project" value="UniProtKB-UniRule"/>
</dbReference>
<keyword evidence="5 11" id="KW-0547">Nucleotide-binding</keyword>
<dbReference type="PROSITE" id="PS51553">
    <property type="entry name" value="GMPS_ATP_PPASE"/>
    <property type="match status" value="1"/>
</dbReference>
<organism evidence="15 16">
    <name type="scientific">Thermoproteota archaeon</name>
    <dbReference type="NCBI Taxonomy" id="2056631"/>
    <lineage>
        <taxon>Archaea</taxon>
        <taxon>Thermoproteota</taxon>
    </lineage>
</organism>
<dbReference type="EC" id="6.3.5.2" evidence="11"/>
<dbReference type="InterPro" id="IPR004739">
    <property type="entry name" value="GMP_synth_GATase"/>
</dbReference>
<evidence type="ECO:0000256" key="6">
    <source>
        <dbReference type="ARBA" id="ARBA00022749"/>
    </source>
</evidence>
<dbReference type="NCBIfam" id="NF000848">
    <property type="entry name" value="PRK00074.1"/>
    <property type="match status" value="1"/>
</dbReference>
<dbReference type="PANTHER" id="PTHR11922">
    <property type="entry name" value="GMP SYNTHASE-RELATED"/>
    <property type="match status" value="1"/>
</dbReference>
<dbReference type="InterPro" id="IPR022955">
    <property type="entry name" value="GMP_synthase"/>
</dbReference>
<evidence type="ECO:0000313" key="15">
    <source>
        <dbReference type="EMBL" id="RLE51400.1"/>
    </source>
</evidence>
<comment type="subunit">
    <text evidence="3">Heterodimer composed of a glutamine amidotransferase subunit (A) and a GMP-binding subunit (B).</text>
</comment>
<accession>A0A497EXF7</accession>
<dbReference type="UniPathway" id="UPA00189">
    <property type="reaction ID" value="UER00296"/>
</dbReference>
<evidence type="ECO:0000256" key="8">
    <source>
        <dbReference type="ARBA" id="ARBA00022840"/>
    </source>
</evidence>
<dbReference type="CDD" id="cd01742">
    <property type="entry name" value="GATase1_GMP_Synthase"/>
    <property type="match status" value="1"/>
</dbReference>
<dbReference type="GO" id="GO:0003921">
    <property type="term" value="F:GMP synthase activity"/>
    <property type="evidence" value="ECO:0007669"/>
    <property type="project" value="InterPro"/>
</dbReference>
<dbReference type="InterPro" id="IPR017926">
    <property type="entry name" value="GATASE"/>
</dbReference>
<evidence type="ECO:0000256" key="9">
    <source>
        <dbReference type="ARBA" id="ARBA00022962"/>
    </source>
</evidence>
<dbReference type="CDD" id="cd01997">
    <property type="entry name" value="GMP_synthase_C"/>
    <property type="match status" value="1"/>
</dbReference>
<dbReference type="PRINTS" id="PR00096">
    <property type="entry name" value="GATASE"/>
</dbReference>
<dbReference type="InterPro" id="IPR026598">
    <property type="entry name" value="GMP_synthase_B"/>
</dbReference>
<feature type="active site" evidence="11">
    <location>
        <position position="174"/>
    </location>
</feature>
<feature type="binding site" evidence="12">
    <location>
        <begin position="226"/>
        <end position="232"/>
    </location>
    <ligand>
        <name>ATP</name>
        <dbReference type="ChEBI" id="CHEBI:30616"/>
    </ligand>
</feature>
<evidence type="ECO:0000256" key="4">
    <source>
        <dbReference type="ARBA" id="ARBA00022598"/>
    </source>
</evidence>
<dbReference type="Proteomes" id="UP000272051">
    <property type="component" value="Unassembled WGS sequence"/>
</dbReference>
<dbReference type="Pfam" id="PF02540">
    <property type="entry name" value="NAD_synthase"/>
    <property type="match status" value="1"/>
</dbReference>
<feature type="active site" description="Nucleophile" evidence="11">
    <location>
        <position position="86"/>
    </location>
</feature>
<dbReference type="Pfam" id="PF00958">
    <property type="entry name" value="GMP_synt_C"/>
    <property type="match status" value="1"/>
</dbReference>
<evidence type="ECO:0000256" key="5">
    <source>
        <dbReference type="ARBA" id="ARBA00022741"/>
    </source>
</evidence>
<dbReference type="PANTHER" id="PTHR11922:SF2">
    <property type="entry name" value="GMP SYNTHASE [GLUTAMINE-HYDROLYZING]"/>
    <property type="match status" value="1"/>
</dbReference>
<evidence type="ECO:0000313" key="16">
    <source>
        <dbReference type="Proteomes" id="UP000272051"/>
    </source>
</evidence>
<evidence type="ECO:0000313" key="17">
    <source>
        <dbReference type="Proteomes" id="UP000278475"/>
    </source>
</evidence>
<dbReference type="HAMAP" id="MF_00344">
    <property type="entry name" value="GMP_synthase"/>
    <property type="match status" value="1"/>
</dbReference>
<keyword evidence="6 11" id="KW-0332">GMP biosynthesis</keyword>
<evidence type="ECO:0000256" key="12">
    <source>
        <dbReference type="PROSITE-ProRule" id="PRU00886"/>
    </source>
</evidence>
<dbReference type="PRINTS" id="PR00099">
    <property type="entry name" value="CPSGATASE"/>
</dbReference>
<evidence type="ECO:0000256" key="2">
    <source>
        <dbReference type="ARBA" id="ARBA00005153"/>
    </source>
</evidence>
<evidence type="ECO:0000256" key="3">
    <source>
        <dbReference type="ARBA" id="ARBA00011264"/>
    </source>
</evidence>
<reference evidence="16 17" key="1">
    <citation type="submission" date="2018-06" db="EMBL/GenBank/DDBJ databases">
        <title>Extensive metabolic versatility and redundancy in microbially diverse, dynamic hydrothermal sediments.</title>
        <authorList>
            <person name="Dombrowski N."/>
            <person name="Teske A."/>
            <person name="Baker B.J."/>
        </authorList>
    </citation>
    <scope>NUCLEOTIDE SEQUENCE [LARGE SCALE GENOMIC DNA]</scope>
    <source>
        <strain evidence="15">B34_G17</strain>
        <strain evidence="14">B66_G16</strain>
    </source>
</reference>
<dbReference type="PRINTS" id="PR00097">
    <property type="entry name" value="ANTSNTHASEII"/>
</dbReference>
<dbReference type="NCBIfam" id="TIGR00888">
    <property type="entry name" value="guaA_Nterm"/>
    <property type="match status" value="1"/>
</dbReference>
<keyword evidence="9 11" id="KW-0315">Glutamine amidotransferase</keyword>
<dbReference type="Gene3D" id="3.40.50.620">
    <property type="entry name" value="HUPs"/>
    <property type="match status" value="1"/>
</dbReference>
<keyword evidence="8 11" id="KW-0067">ATP-binding</keyword>
<name>A0A497EXF7_9CREN</name>
<evidence type="ECO:0000256" key="7">
    <source>
        <dbReference type="ARBA" id="ARBA00022755"/>
    </source>
</evidence>
<dbReference type="InterPro" id="IPR025777">
    <property type="entry name" value="GMPS_ATP_PPase_dom"/>
</dbReference>
<dbReference type="HAMAP" id="MF_00345">
    <property type="entry name" value="GMP_synthase_B"/>
    <property type="match status" value="1"/>
</dbReference>
<keyword evidence="7 11" id="KW-0658">Purine biosynthesis</keyword>
<evidence type="ECO:0000256" key="10">
    <source>
        <dbReference type="ARBA" id="ARBA00049404"/>
    </source>
</evidence>
<dbReference type="FunFam" id="3.40.50.880:FF:000047">
    <property type="entry name" value="GMP synthase [glutamine-hydrolyzing] subunit A"/>
    <property type="match status" value="1"/>
</dbReference>
<dbReference type="AlphaFoldDB" id="A0A497EXF7"/>
<evidence type="ECO:0000259" key="13">
    <source>
        <dbReference type="PROSITE" id="PS51553"/>
    </source>
</evidence>
<dbReference type="Proteomes" id="UP000278475">
    <property type="component" value="Unassembled WGS sequence"/>
</dbReference>
<dbReference type="SUPFAM" id="SSF52402">
    <property type="entry name" value="Adenine nucleotide alpha hydrolases-like"/>
    <property type="match status" value="1"/>
</dbReference>
<evidence type="ECO:0000256" key="11">
    <source>
        <dbReference type="HAMAP-Rule" id="MF_00344"/>
    </source>
</evidence>
<comment type="catalytic activity">
    <reaction evidence="10 11">
        <text>XMP + L-glutamine + ATP + H2O = GMP + L-glutamate + AMP + diphosphate + 2 H(+)</text>
        <dbReference type="Rhea" id="RHEA:11680"/>
        <dbReference type="ChEBI" id="CHEBI:15377"/>
        <dbReference type="ChEBI" id="CHEBI:15378"/>
        <dbReference type="ChEBI" id="CHEBI:29985"/>
        <dbReference type="ChEBI" id="CHEBI:30616"/>
        <dbReference type="ChEBI" id="CHEBI:33019"/>
        <dbReference type="ChEBI" id="CHEBI:57464"/>
        <dbReference type="ChEBI" id="CHEBI:58115"/>
        <dbReference type="ChEBI" id="CHEBI:58359"/>
        <dbReference type="ChEBI" id="CHEBI:456215"/>
        <dbReference type="EC" id="6.3.5.2"/>
    </reaction>
</comment>
<evidence type="ECO:0000256" key="1">
    <source>
        <dbReference type="ARBA" id="ARBA00002332"/>
    </source>
</evidence>
<dbReference type="EMBL" id="QMQV01000011">
    <property type="protein sequence ID" value="RLE50182.1"/>
    <property type="molecule type" value="Genomic_DNA"/>
</dbReference>
<protein>
    <recommendedName>
        <fullName evidence="11">GMP synthase [glutamine-hydrolyzing]</fullName>
        <ecNumber evidence="11">6.3.5.2</ecNumber>
    </recommendedName>
    <alternativeName>
        <fullName evidence="11">GMP synthetase</fullName>
    </alternativeName>
    <alternativeName>
        <fullName evidence="11">Glutamine amidotransferase</fullName>
    </alternativeName>
</protein>
<dbReference type="Pfam" id="PF00117">
    <property type="entry name" value="GATase"/>
    <property type="match status" value="1"/>
</dbReference>
<dbReference type="PROSITE" id="PS51273">
    <property type="entry name" value="GATASE_TYPE_1"/>
    <property type="match status" value="1"/>
</dbReference>
<dbReference type="InterPro" id="IPR014729">
    <property type="entry name" value="Rossmann-like_a/b/a_fold"/>
</dbReference>
<feature type="active site" evidence="11">
    <location>
        <position position="172"/>
    </location>
</feature>
<comment type="caution">
    <text evidence="15">The sequence shown here is derived from an EMBL/GenBank/DDBJ whole genome shotgun (WGS) entry which is preliminary data.</text>
</comment>
<gene>
    <name evidence="11" type="primary">guaA</name>
    <name evidence="14" type="ORF">DRJ31_02200</name>
    <name evidence="15" type="ORF">DRJ33_06000</name>
</gene>
<dbReference type="GO" id="GO:0005829">
    <property type="term" value="C:cytosol"/>
    <property type="evidence" value="ECO:0007669"/>
    <property type="project" value="TreeGrafter"/>
</dbReference>
<dbReference type="NCBIfam" id="TIGR00884">
    <property type="entry name" value="guaA_Cterm"/>
    <property type="match status" value="1"/>
</dbReference>
<sequence length="513" mass="57762">MRHMDAILVVDFGGQYAHLICKRFRQLEVYSELIPPDVDPRSFKGNGEIEVKGVVLSGGPSSVYEVNAPKISWNPLDINIPLLGICYGHQLLAQLMGGKVLKGIGEYGLARINVLESNSILEGLSKEEAVWMSHSDYVKELPETFKVLALSEHGYIAAFKHYSRPIYGIQWHPEVEHTRSGMKLLENFAFKICKCSASWRMENFVDKAVSEVRRFVGDAKCIIALSGGVDSSTAAMIANKAVGDKLLAVFIDHGFMREGEPEQIFSTFQRLGLNILKVEAKDRFLKKLKGVKDPEEKRKIIGEEFIRVFEEVARSYGAEYLVQGTIYPDRIESGFRRYSDKIKTHHNVGGLPSKIEFKGVVEPLKDLYKDEVRKVAKLLGLPDEIVYRQPFPGPGLAVRILGEVTEEKLRILKKADSIVREEVEKAGLKDKLWQYFAVLLSDKTTGVKGDRRAYGYVVAVRAVESSEAMTANFAKIPFEVLEKISTRITNEIPEVVRVVYDITHKPPATIEWE</sequence>
<dbReference type="InterPro" id="IPR001674">
    <property type="entry name" value="GMP_synth_C"/>
</dbReference>
<dbReference type="InterPro" id="IPR022310">
    <property type="entry name" value="NAD/GMP_synthase"/>
</dbReference>
<comment type="pathway">
    <text evidence="2 11">Purine metabolism; GMP biosynthesis; GMP from XMP (L-Gln route): step 1/1.</text>
</comment>
<dbReference type="EMBL" id="QMQX01000111">
    <property type="protein sequence ID" value="RLE51400.1"/>
    <property type="molecule type" value="Genomic_DNA"/>
</dbReference>
<dbReference type="InterPro" id="IPR029062">
    <property type="entry name" value="Class_I_gatase-like"/>
</dbReference>
<evidence type="ECO:0000313" key="14">
    <source>
        <dbReference type="EMBL" id="RLE50182.1"/>
    </source>
</evidence>
<dbReference type="FunFam" id="3.30.300.10:FF:000002">
    <property type="entry name" value="GMP synthase [glutamine-hydrolyzing]"/>
    <property type="match status" value="1"/>
</dbReference>
<dbReference type="Gene3D" id="3.40.50.880">
    <property type="match status" value="1"/>
</dbReference>